<reference evidence="2 3" key="1">
    <citation type="journal article" date="2019" name="Emerg. Microbes Infect.">
        <title>Comprehensive subspecies identification of 175 nontuberculous mycobacteria species based on 7547 genomic profiles.</title>
        <authorList>
            <person name="Matsumoto Y."/>
            <person name="Kinjo T."/>
            <person name="Motooka D."/>
            <person name="Nabeya D."/>
            <person name="Jung N."/>
            <person name="Uechi K."/>
            <person name="Horii T."/>
            <person name="Iida T."/>
            <person name="Fujita J."/>
            <person name="Nakamura S."/>
        </authorList>
    </citation>
    <scope>NUCLEOTIDE SEQUENCE [LARGE SCALE GENOMIC DNA]</scope>
    <source>
        <strain evidence="2 3">JCM 13323</strain>
    </source>
</reference>
<feature type="region of interest" description="Disordered" evidence="1">
    <location>
        <begin position="128"/>
        <end position="153"/>
    </location>
</feature>
<feature type="compositionally biased region" description="Polar residues" evidence="1">
    <location>
        <begin position="1"/>
        <end position="13"/>
    </location>
</feature>
<sequence>MTEGTTTPDTGAESNADGPEGLPEGTDTGEQQDGSESPGSKEARYRIRAREAETALAEAQSRIEAMNRRELERLAGEAGLSHPTDLLTLSANEISDYLTEDGEIDPEKVAADVEAILTERPGLKKARRYVDPTQGLGGKVPMPKKPSWGSLLG</sequence>
<dbReference type="Proteomes" id="UP000466514">
    <property type="component" value="Chromosome"/>
</dbReference>
<gene>
    <name evidence="2" type="ORF">MPSYJ_28730</name>
</gene>
<proteinExistence type="predicted"/>
<evidence type="ECO:0000256" key="1">
    <source>
        <dbReference type="SAM" id="MobiDB-lite"/>
    </source>
</evidence>
<feature type="region of interest" description="Disordered" evidence="1">
    <location>
        <begin position="1"/>
        <end position="46"/>
    </location>
</feature>
<accession>A0A7I7MC68</accession>
<dbReference type="KEGG" id="mpsc:MPSYJ_28730"/>
<keyword evidence="3" id="KW-1185">Reference proteome</keyword>
<feature type="compositionally biased region" description="Polar residues" evidence="1">
    <location>
        <begin position="28"/>
        <end position="38"/>
    </location>
</feature>
<name>A0A7I7MC68_9MYCO</name>
<evidence type="ECO:0000313" key="3">
    <source>
        <dbReference type="Proteomes" id="UP000466514"/>
    </source>
</evidence>
<organism evidence="2 3">
    <name type="scientific">Mycolicibacterium psychrotolerans</name>
    <dbReference type="NCBI Taxonomy" id="216929"/>
    <lineage>
        <taxon>Bacteria</taxon>
        <taxon>Bacillati</taxon>
        <taxon>Actinomycetota</taxon>
        <taxon>Actinomycetes</taxon>
        <taxon>Mycobacteriales</taxon>
        <taxon>Mycobacteriaceae</taxon>
        <taxon>Mycolicibacterium</taxon>
    </lineage>
</organism>
<dbReference type="RefSeq" id="WP_163722906.1">
    <property type="nucleotide sequence ID" value="NZ_AP022574.1"/>
</dbReference>
<dbReference type="EMBL" id="AP022574">
    <property type="protein sequence ID" value="BBX69412.1"/>
    <property type="molecule type" value="Genomic_DNA"/>
</dbReference>
<evidence type="ECO:0000313" key="2">
    <source>
        <dbReference type="EMBL" id="BBX69412.1"/>
    </source>
</evidence>
<protein>
    <submittedName>
        <fullName evidence="2">Uncharacterized protein</fullName>
    </submittedName>
</protein>
<dbReference type="AlphaFoldDB" id="A0A7I7MC68"/>